<evidence type="ECO:0000313" key="1">
    <source>
        <dbReference type="EMBL" id="SDG49935.1"/>
    </source>
</evidence>
<dbReference type="EMBL" id="FNAN01000019">
    <property type="protein sequence ID" value="SDG49935.1"/>
    <property type="molecule type" value="Genomic_DNA"/>
</dbReference>
<keyword evidence="2" id="KW-1185">Reference proteome</keyword>
<protein>
    <submittedName>
        <fullName evidence="1">Uncharacterized protein</fullName>
    </submittedName>
</protein>
<evidence type="ECO:0000313" key="2">
    <source>
        <dbReference type="Proteomes" id="UP000198748"/>
    </source>
</evidence>
<dbReference type="Proteomes" id="UP000198748">
    <property type="component" value="Unassembled WGS sequence"/>
</dbReference>
<proteinExistence type="predicted"/>
<sequence>MVINQKHFNCTRRFSWLIILLAGIITLSCTKHSHKNDVKPEEKIMPDIRTGQAILHPLGGLVEKFNVNFEKIGNVPIEEYGMAYLFQVEPTFMEPVLDGPNPVVKFKGEPKQGSITETVNIGFPAGTHAVTFRAYVKIKGGEVLYAENSFKINY</sequence>
<dbReference type="AlphaFoldDB" id="A0A1G7UQP7"/>
<dbReference type="RefSeq" id="WP_090156273.1">
    <property type="nucleotide sequence ID" value="NZ_FNAN01000019.1"/>
</dbReference>
<reference evidence="2" key="1">
    <citation type="submission" date="2016-10" db="EMBL/GenBank/DDBJ databases">
        <authorList>
            <person name="Varghese N."/>
            <person name="Submissions S."/>
        </authorList>
    </citation>
    <scope>NUCLEOTIDE SEQUENCE [LARGE SCALE GENOMIC DNA]</scope>
    <source>
        <strain evidence="2">DSM 25329</strain>
    </source>
</reference>
<organism evidence="1 2">
    <name type="scientific">Dyadobacter soli</name>
    <dbReference type="NCBI Taxonomy" id="659014"/>
    <lineage>
        <taxon>Bacteria</taxon>
        <taxon>Pseudomonadati</taxon>
        <taxon>Bacteroidota</taxon>
        <taxon>Cytophagia</taxon>
        <taxon>Cytophagales</taxon>
        <taxon>Spirosomataceae</taxon>
        <taxon>Dyadobacter</taxon>
    </lineage>
</organism>
<dbReference type="PROSITE" id="PS51257">
    <property type="entry name" value="PROKAR_LIPOPROTEIN"/>
    <property type="match status" value="1"/>
</dbReference>
<dbReference type="OrthoDB" id="965539at2"/>
<name>A0A1G7UQP7_9BACT</name>
<gene>
    <name evidence="1" type="ORF">SAMN04487996_11978</name>
</gene>
<accession>A0A1G7UQP7</accession>